<feature type="compositionally biased region" description="Basic residues" evidence="1">
    <location>
        <begin position="234"/>
        <end position="244"/>
    </location>
</feature>
<evidence type="ECO:0000313" key="3">
    <source>
        <dbReference type="EMBL" id="KAJ7190554.1"/>
    </source>
</evidence>
<keyword evidence="4" id="KW-1185">Reference proteome</keyword>
<reference evidence="3" key="1">
    <citation type="submission" date="2023-03" db="EMBL/GenBank/DDBJ databases">
        <title>Massive genome expansion in bonnet fungi (Mycena s.s.) driven by repeated elements and novel gene families across ecological guilds.</title>
        <authorList>
            <consortium name="Lawrence Berkeley National Laboratory"/>
            <person name="Harder C.B."/>
            <person name="Miyauchi S."/>
            <person name="Viragh M."/>
            <person name="Kuo A."/>
            <person name="Thoen E."/>
            <person name="Andreopoulos B."/>
            <person name="Lu D."/>
            <person name="Skrede I."/>
            <person name="Drula E."/>
            <person name="Henrissat B."/>
            <person name="Morin E."/>
            <person name="Kohler A."/>
            <person name="Barry K."/>
            <person name="LaButti K."/>
            <person name="Morin E."/>
            <person name="Salamov A."/>
            <person name="Lipzen A."/>
            <person name="Mereny Z."/>
            <person name="Hegedus B."/>
            <person name="Baldrian P."/>
            <person name="Stursova M."/>
            <person name="Weitz H."/>
            <person name="Taylor A."/>
            <person name="Grigoriev I.V."/>
            <person name="Nagy L.G."/>
            <person name="Martin F."/>
            <person name="Kauserud H."/>
        </authorList>
    </citation>
    <scope>NUCLEOTIDE SEQUENCE</scope>
    <source>
        <strain evidence="3">9144</strain>
    </source>
</reference>
<comment type="caution">
    <text evidence="3">The sequence shown here is derived from an EMBL/GenBank/DDBJ whole genome shotgun (WGS) entry which is preliminary data.</text>
</comment>
<dbReference type="EMBL" id="JARJCW010000147">
    <property type="protein sequence ID" value="KAJ7190554.1"/>
    <property type="molecule type" value="Genomic_DNA"/>
</dbReference>
<feature type="transmembrane region" description="Helical" evidence="2">
    <location>
        <begin position="253"/>
        <end position="270"/>
    </location>
</feature>
<keyword evidence="2" id="KW-1133">Transmembrane helix</keyword>
<protein>
    <submittedName>
        <fullName evidence="3">Uncharacterized protein</fullName>
    </submittedName>
</protein>
<feature type="region of interest" description="Disordered" evidence="1">
    <location>
        <begin position="224"/>
        <end position="244"/>
    </location>
</feature>
<accession>A0AAD6UM54</accession>
<evidence type="ECO:0000256" key="2">
    <source>
        <dbReference type="SAM" id="Phobius"/>
    </source>
</evidence>
<feature type="compositionally biased region" description="Basic residues" evidence="1">
    <location>
        <begin position="136"/>
        <end position="153"/>
    </location>
</feature>
<dbReference type="Proteomes" id="UP001219525">
    <property type="component" value="Unassembled WGS sequence"/>
</dbReference>
<keyword evidence="2" id="KW-0472">Membrane</keyword>
<evidence type="ECO:0000256" key="1">
    <source>
        <dbReference type="SAM" id="MobiDB-lite"/>
    </source>
</evidence>
<proteinExistence type="predicted"/>
<feature type="region of interest" description="Disordered" evidence="1">
    <location>
        <begin position="136"/>
        <end position="163"/>
    </location>
</feature>
<gene>
    <name evidence="3" type="ORF">GGX14DRAFT_482971</name>
</gene>
<dbReference type="AlphaFoldDB" id="A0AAD6UM54"/>
<keyword evidence="2" id="KW-0812">Transmembrane</keyword>
<sequence length="303" mass="32912">MVGDANNARARPHACTSTSPREIIIPARLCTRMHAPTSAPACTYRRRATNVYAPARTAAAAPAPARTCLHSPSRTYPPPALLYGEAHDPRVGFSTHAPAPTAAPSPACLPPTIPHAGADTSTGASARRARMRRSLHARPARPARWRWHQHARPPSHDPHAGAGTSTGACAPVCAARPPLRTRAARTHISVHGATARIMAELARGRWHAQSGRERDAVPNMVREQAAARGGSERRRARWQRTARMRPGRDRGRRWARFYTIFSYVICLFGVESGLPGMIPRLAQLKIFKYEAGAPAFSAEGVSR</sequence>
<evidence type="ECO:0000313" key="4">
    <source>
        <dbReference type="Proteomes" id="UP001219525"/>
    </source>
</evidence>
<name>A0AAD6UM54_9AGAR</name>
<organism evidence="3 4">
    <name type="scientific">Mycena pura</name>
    <dbReference type="NCBI Taxonomy" id="153505"/>
    <lineage>
        <taxon>Eukaryota</taxon>
        <taxon>Fungi</taxon>
        <taxon>Dikarya</taxon>
        <taxon>Basidiomycota</taxon>
        <taxon>Agaricomycotina</taxon>
        <taxon>Agaricomycetes</taxon>
        <taxon>Agaricomycetidae</taxon>
        <taxon>Agaricales</taxon>
        <taxon>Marasmiineae</taxon>
        <taxon>Mycenaceae</taxon>
        <taxon>Mycena</taxon>
    </lineage>
</organism>